<accession>A0A642VAC0</accession>
<keyword evidence="8" id="KW-0732">Signal</keyword>
<reference evidence="18" key="1">
    <citation type="journal article" date="2019" name="G3 (Bethesda)">
        <title>Genome Assemblies of Two Rare Opportunistic Yeast Pathogens: Diutina rugosa (syn. Candida rugosa) and Trichomonascus ciferrii (syn. Candida ciferrii).</title>
        <authorList>
            <person name="Mixao V."/>
            <person name="Saus E."/>
            <person name="Hansen A.P."/>
            <person name="Lass-Florl C."/>
            <person name="Gabaldon T."/>
        </authorList>
    </citation>
    <scope>NUCLEOTIDE SEQUENCE</scope>
    <source>
        <strain evidence="18">CBS 4856</strain>
    </source>
</reference>
<dbReference type="GO" id="GO:0008270">
    <property type="term" value="F:zinc ion binding"/>
    <property type="evidence" value="ECO:0007669"/>
    <property type="project" value="InterPro"/>
</dbReference>
<evidence type="ECO:0000256" key="4">
    <source>
        <dbReference type="ARBA" id="ARBA00022525"/>
    </source>
</evidence>
<dbReference type="Gene3D" id="3.40.630.10">
    <property type="entry name" value="Zn peptidases"/>
    <property type="match status" value="1"/>
</dbReference>
<evidence type="ECO:0000256" key="1">
    <source>
        <dbReference type="ARBA" id="ARBA00001947"/>
    </source>
</evidence>
<protein>
    <recommendedName>
        <fullName evidence="14">Inactive metallocarboxypeptidase ECM14</fullName>
    </recommendedName>
    <alternativeName>
        <fullName evidence="15">Inactive metallocarboxypeptidase ecm14</fullName>
    </alternativeName>
</protein>
<proteinExistence type="inferred from homology"/>
<keyword evidence="4" id="KW-0964">Secreted</keyword>
<dbReference type="SMART" id="SM00631">
    <property type="entry name" value="Zn_pept"/>
    <property type="match status" value="1"/>
</dbReference>
<evidence type="ECO:0000313" key="18">
    <source>
        <dbReference type="EMBL" id="KAA8914195.1"/>
    </source>
</evidence>
<evidence type="ECO:0000313" key="19">
    <source>
        <dbReference type="Proteomes" id="UP000761534"/>
    </source>
</evidence>
<name>A0A642VAC0_9ASCO</name>
<keyword evidence="19" id="KW-1185">Reference proteome</keyword>
<keyword evidence="12" id="KW-1015">Disulfide bond</keyword>
<evidence type="ECO:0000256" key="8">
    <source>
        <dbReference type="ARBA" id="ARBA00022729"/>
    </source>
</evidence>
<comment type="caution">
    <text evidence="18">The sequence shown here is derived from an EMBL/GenBank/DDBJ whole genome shotgun (WGS) entry which is preliminary data.</text>
</comment>
<comment type="subcellular location">
    <subcellularLocation>
        <location evidence="2">Secreted</location>
    </subcellularLocation>
</comment>
<dbReference type="GO" id="GO:0004181">
    <property type="term" value="F:metallocarboxypeptidase activity"/>
    <property type="evidence" value="ECO:0007669"/>
    <property type="project" value="InterPro"/>
</dbReference>
<dbReference type="PROSITE" id="PS52035">
    <property type="entry name" value="PEPTIDASE_M14"/>
    <property type="match status" value="1"/>
</dbReference>
<sequence>MFGLQRQTEPASSHQHQQVLSQDLSQYEDEVVLRFNWTEPEHGQIFKSAAERLVLDLWNLYEPEMADVRIHKQRIRDLLKLLPKQMRDKRRWDFNIPDVQWAVVNSLPISSRHEQEFFDDYRPLRDIYAWMSKMEKKHELLKVENLGLTSEGNELKALRVGSGKTKVVVAGGVQAREWLTVSSTLYAVNCLLNEDPQLLRKHVTVYFVPIVNPDGYEYTWTTDRLWKKNRQATGVALCSGIDINQSLNFDDGEDISQCSENYGGRTPHEALEARHMAHLMNRTSSKTLINFESYSQRIVMPKNYKKDLTKQIRQTTGRDYQMSASDGTSWAVKLPDIERNGFLAHKKYIKEMGEEAHKILQVILSSL</sequence>
<evidence type="ECO:0000256" key="9">
    <source>
        <dbReference type="ARBA" id="ARBA00022801"/>
    </source>
</evidence>
<evidence type="ECO:0000256" key="10">
    <source>
        <dbReference type="ARBA" id="ARBA00022833"/>
    </source>
</evidence>
<organism evidence="18 19">
    <name type="scientific">Trichomonascus ciferrii</name>
    <dbReference type="NCBI Taxonomy" id="44093"/>
    <lineage>
        <taxon>Eukaryota</taxon>
        <taxon>Fungi</taxon>
        <taxon>Dikarya</taxon>
        <taxon>Ascomycota</taxon>
        <taxon>Saccharomycotina</taxon>
        <taxon>Dipodascomycetes</taxon>
        <taxon>Dipodascales</taxon>
        <taxon>Trichomonascaceae</taxon>
        <taxon>Trichomonascus</taxon>
        <taxon>Trichomonascus ciferrii complex</taxon>
    </lineage>
</organism>
<keyword evidence="6" id="KW-0645">Protease</keyword>
<dbReference type="SUPFAM" id="SSF53187">
    <property type="entry name" value="Zn-dependent exopeptidases"/>
    <property type="match status" value="1"/>
</dbReference>
<dbReference type="Proteomes" id="UP000761534">
    <property type="component" value="Unassembled WGS sequence"/>
</dbReference>
<keyword evidence="11" id="KW-0482">Metalloprotease</keyword>
<feature type="domain" description="Peptidase M14" evidence="17">
    <location>
        <begin position="120"/>
        <end position="367"/>
    </location>
</feature>
<evidence type="ECO:0000256" key="7">
    <source>
        <dbReference type="ARBA" id="ARBA00022723"/>
    </source>
</evidence>
<keyword evidence="7" id="KW-0479">Metal-binding</keyword>
<evidence type="ECO:0000256" key="6">
    <source>
        <dbReference type="ARBA" id="ARBA00022670"/>
    </source>
</evidence>
<dbReference type="EMBL" id="SWFS01000205">
    <property type="protein sequence ID" value="KAA8914195.1"/>
    <property type="molecule type" value="Genomic_DNA"/>
</dbReference>
<evidence type="ECO:0000256" key="3">
    <source>
        <dbReference type="ARBA" id="ARBA00005988"/>
    </source>
</evidence>
<gene>
    <name evidence="18" type="ORF">TRICI_002952</name>
</gene>
<dbReference type="FunFam" id="3.40.630.10:FF:000084">
    <property type="entry name" value="Carboxypeptidase B2"/>
    <property type="match status" value="1"/>
</dbReference>
<evidence type="ECO:0000256" key="5">
    <source>
        <dbReference type="ARBA" id="ARBA00022645"/>
    </source>
</evidence>
<evidence type="ECO:0000256" key="12">
    <source>
        <dbReference type="ARBA" id="ARBA00023157"/>
    </source>
</evidence>
<evidence type="ECO:0000256" key="2">
    <source>
        <dbReference type="ARBA" id="ARBA00004613"/>
    </source>
</evidence>
<evidence type="ECO:0000256" key="16">
    <source>
        <dbReference type="PROSITE-ProRule" id="PRU01379"/>
    </source>
</evidence>
<dbReference type="OrthoDB" id="3626597at2759"/>
<dbReference type="Pfam" id="PF00246">
    <property type="entry name" value="Peptidase_M14"/>
    <property type="match status" value="1"/>
</dbReference>
<dbReference type="PANTHER" id="PTHR11705">
    <property type="entry name" value="PROTEASE FAMILY M14 CARBOXYPEPTIDASE A,B"/>
    <property type="match status" value="1"/>
</dbReference>
<keyword evidence="5" id="KW-0121">Carboxypeptidase</keyword>
<evidence type="ECO:0000256" key="14">
    <source>
        <dbReference type="ARBA" id="ARBA00026187"/>
    </source>
</evidence>
<evidence type="ECO:0000256" key="13">
    <source>
        <dbReference type="ARBA" id="ARBA00025210"/>
    </source>
</evidence>
<evidence type="ECO:0000256" key="15">
    <source>
        <dbReference type="ARBA" id="ARBA00026213"/>
    </source>
</evidence>
<evidence type="ECO:0000259" key="17">
    <source>
        <dbReference type="PROSITE" id="PS52035"/>
    </source>
</evidence>
<comment type="function">
    <text evidence="13">Inactive carboxypeptidase that may play a role in cell wall organization and biogenesis.</text>
</comment>
<keyword evidence="10" id="KW-0862">Zinc</keyword>
<comment type="similarity">
    <text evidence="3 16">Belongs to the peptidase M14 family.</text>
</comment>
<dbReference type="InterPro" id="IPR000834">
    <property type="entry name" value="Peptidase_M14"/>
</dbReference>
<comment type="caution">
    <text evidence="16">Lacks conserved residue(s) required for the propagation of feature annotation.</text>
</comment>
<dbReference type="GO" id="GO:0005576">
    <property type="term" value="C:extracellular region"/>
    <property type="evidence" value="ECO:0007669"/>
    <property type="project" value="UniProtKB-SubCell"/>
</dbReference>
<comment type="cofactor">
    <cofactor evidence="1">
        <name>Zn(2+)</name>
        <dbReference type="ChEBI" id="CHEBI:29105"/>
    </cofactor>
</comment>
<dbReference type="AlphaFoldDB" id="A0A642VAC0"/>
<keyword evidence="9" id="KW-0378">Hydrolase</keyword>
<evidence type="ECO:0000256" key="11">
    <source>
        <dbReference type="ARBA" id="ARBA00023049"/>
    </source>
</evidence>
<dbReference type="GO" id="GO:0006508">
    <property type="term" value="P:proteolysis"/>
    <property type="evidence" value="ECO:0007669"/>
    <property type="project" value="UniProtKB-KW"/>
</dbReference>
<dbReference type="PANTHER" id="PTHR11705:SF147">
    <property type="entry name" value="INACTIVE METALLOCARBOXYPEPTIDASE ECM14"/>
    <property type="match status" value="1"/>
</dbReference>
<dbReference type="VEuPathDB" id="FungiDB:TRICI_002952"/>